<accession>A0A6P7WMS5</accession>
<dbReference type="SUPFAM" id="SSF81321">
    <property type="entry name" value="Family A G protein-coupled receptor-like"/>
    <property type="match status" value="1"/>
</dbReference>
<comment type="subcellular location">
    <subcellularLocation>
        <location evidence="1 13">Cell membrane</location>
        <topology evidence="1 13">Multi-pass membrane protein</topology>
    </subcellularLocation>
</comment>
<feature type="transmembrane region" description="Helical" evidence="13">
    <location>
        <begin position="145"/>
        <end position="167"/>
    </location>
</feature>
<keyword evidence="5 13" id="KW-0552">Olfaction</keyword>
<evidence type="ECO:0000256" key="3">
    <source>
        <dbReference type="ARBA" id="ARBA00022606"/>
    </source>
</evidence>
<evidence type="ECO:0000256" key="2">
    <source>
        <dbReference type="ARBA" id="ARBA00022475"/>
    </source>
</evidence>
<evidence type="ECO:0000256" key="6">
    <source>
        <dbReference type="ARBA" id="ARBA00022989"/>
    </source>
</evidence>
<dbReference type="PRINTS" id="PR00245">
    <property type="entry name" value="OLFACTORYR"/>
</dbReference>
<dbReference type="AlphaFoldDB" id="A0A6P7WMS5"/>
<proteinExistence type="inferred from homology"/>
<keyword evidence="4 12" id="KW-0812">Transmembrane</keyword>
<evidence type="ECO:0000256" key="12">
    <source>
        <dbReference type="RuleBase" id="RU000688"/>
    </source>
</evidence>
<keyword evidence="11 12" id="KW-0807">Transducer</keyword>
<feature type="transmembrane region" description="Helical" evidence="13">
    <location>
        <begin position="274"/>
        <end position="293"/>
    </location>
</feature>
<dbReference type="CDD" id="cd15912">
    <property type="entry name" value="7tmA_OR6C-like"/>
    <property type="match status" value="1"/>
</dbReference>
<dbReference type="PRINTS" id="PR00237">
    <property type="entry name" value="GPCRRHODOPSN"/>
</dbReference>
<dbReference type="GeneID" id="115457102"/>
<dbReference type="RefSeq" id="XP_030042386.1">
    <property type="nucleotide sequence ID" value="XM_030186526.1"/>
</dbReference>
<sequence>MEMGNQSTVSYFIIQGFALRSRLQVSLLLTIILIIYISSLVFNIIIILIVYLDHRLHTPMYVLLSNLAFQDIWFISSTVLKMLICLAEGNNIIFFTGCILQMYFYLSLGSTEFLLLGAMSVDRYVAICHPLHYNVIMTQRRCIQFALGCWIGGFSCFLIPVSLIPMIPFCGSNSINHFFCDYSAVIKLMCSTSRWFELLFSSIASTVILSSLLITVISYAYIITSILRIPSASGRRKAFSTCASHFTVVSIIYGSCIFIYVRPPQSSLLDLTKVVAILNSVITPLLNPLIYTLRNNNIKVILRETVTKIFLKMQENLLITTKKTAWN</sequence>
<dbReference type="InterPro" id="IPR017452">
    <property type="entry name" value="GPCR_Rhodpsn_7TM"/>
</dbReference>
<keyword evidence="2 13" id="KW-1003">Cell membrane</keyword>
<evidence type="ECO:0000256" key="10">
    <source>
        <dbReference type="ARBA" id="ARBA00023180"/>
    </source>
</evidence>
<organism evidence="15 16">
    <name type="scientific">Microcaecilia unicolor</name>
    <dbReference type="NCBI Taxonomy" id="1415580"/>
    <lineage>
        <taxon>Eukaryota</taxon>
        <taxon>Metazoa</taxon>
        <taxon>Chordata</taxon>
        <taxon>Craniata</taxon>
        <taxon>Vertebrata</taxon>
        <taxon>Euteleostomi</taxon>
        <taxon>Amphibia</taxon>
        <taxon>Gymnophiona</taxon>
        <taxon>Siphonopidae</taxon>
        <taxon>Microcaecilia</taxon>
    </lineage>
</organism>
<evidence type="ECO:0000256" key="7">
    <source>
        <dbReference type="ARBA" id="ARBA00023040"/>
    </source>
</evidence>
<dbReference type="Proteomes" id="UP000515156">
    <property type="component" value="Chromosome 14"/>
</dbReference>
<keyword evidence="15" id="KW-1185">Reference proteome</keyword>
<dbReference type="FunFam" id="1.20.1070.10:FF:000010">
    <property type="entry name" value="Olfactory receptor"/>
    <property type="match status" value="1"/>
</dbReference>
<evidence type="ECO:0000256" key="13">
    <source>
        <dbReference type="RuleBase" id="RU363047"/>
    </source>
</evidence>
<evidence type="ECO:0000259" key="14">
    <source>
        <dbReference type="PROSITE" id="PS50262"/>
    </source>
</evidence>
<keyword evidence="9 12" id="KW-0675">Receptor</keyword>
<keyword evidence="6 13" id="KW-1133">Transmembrane helix</keyword>
<dbReference type="PANTHER" id="PTHR26454:SF171">
    <property type="entry name" value="OLFACTORY RECEPTOR"/>
    <property type="match status" value="1"/>
</dbReference>
<name>A0A6P7WMS5_9AMPH</name>
<feature type="domain" description="G-protein coupled receptors family 1 profile" evidence="14">
    <location>
        <begin position="42"/>
        <end position="291"/>
    </location>
</feature>
<dbReference type="PANTHER" id="PTHR26454">
    <property type="entry name" value="OLFACTORY RECEPTOR"/>
    <property type="match status" value="1"/>
</dbReference>
<evidence type="ECO:0000256" key="11">
    <source>
        <dbReference type="ARBA" id="ARBA00023224"/>
    </source>
</evidence>
<protein>
    <recommendedName>
        <fullName evidence="13">Olfactory receptor</fullName>
    </recommendedName>
</protein>
<comment type="similarity">
    <text evidence="12">Belongs to the G-protein coupled receptor 1 family.</text>
</comment>
<dbReference type="InterPro" id="IPR000725">
    <property type="entry name" value="Olfact_rcpt"/>
</dbReference>
<keyword evidence="3 13" id="KW-0716">Sensory transduction</keyword>
<evidence type="ECO:0000256" key="1">
    <source>
        <dbReference type="ARBA" id="ARBA00004651"/>
    </source>
</evidence>
<dbReference type="PROSITE" id="PS00237">
    <property type="entry name" value="G_PROTEIN_RECEP_F1_1"/>
    <property type="match status" value="1"/>
</dbReference>
<evidence type="ECO:0000313" key="16">
    <source>
        <dbReference type="RefSeq" id="XP_030042386.1"/>
    </source>
</evidence>
<dbReference type="Pfam" id="PF13853">
    <property type="entry name" value="7tm_4"/>
    <property type="match status" value="1"/>
</dbReference>
<dbReference type="InterPro" id="IPR047132">
    <property type="entry name" value="Olfact_rcpt_6C-like"/>
</dbReference>
<feature type="transmembrane region" description="Helical" evidence="13">
    <location>
        <begin position="27"/>
        <end position="52"/>
    </location>
</feature>
<evidence type="ECO:0000313" key="15">
    <source>
        <dbReference type="Proteomes" id="UP000515156"/>
    </source>
</evidence>
<keyword evidence="10" id="KW-0325">Glycoprotein</keyword>
<keyword evidence="8 13" id="KW-0472">Membrane</keyword>
<keyword evidence="7 12" id="KW-0297">G-protein coupled receptor</keyword>
<dbReference type="GO" id="GO:0004984">
    <property type="term" value="F:olfactory receptor activity"/>
    <property type="evidence" value="ECO:0007669"/>
    <property type="project" value="InterPro"/>
</dbReference>
<dbReference type="InParanoid" id="A0A6P7WMS5"/>
<reference evidence="16" key="1">
    <citation type="submission" date="2025-08" db="UniProtKB">
        <authorList>
            <consortium name="RefSeq"/>
        </authorList>
    </citation>
    <scope>IDENTIFICATION</scope>
</reference>
<dbReference type="OrthoDB" id="9444602at2759"/>
<feature type="transmembrane region" description="Helical" evidence="13">
    <location>
        <begin position="243"/>
        <end position="262"/>
    </location>
</feature>
<gene>
    <name evidence="16" type="primary">LOC115457102</name>
</gene>
<evidence type="ECO:0000256" key="9">
    <source>
        <dbReference type="ARBA" id="ARBA00023170"/>
    </source>
</evidence>
<dbReference type="GO" id="GO:0005886">
    <property type="term" value="C:plasma membrane"/>
    <property type="evidence" value="ECO:0007669"/>
    <property type="project" value="UniProtKB-SubCell"/>
</dbReference>
<evidence type="ECO:0000256" key="4">
    <source>
        <dbReference type="ARBA" id="ARBA00022692"/>
    </source>
</evidence>
<feature type="transmembrane region" description="Helical" evidence="13">
    <location>
        <begin position="198"/>
        <end position="222"/>
    </location>
</feature>
<dbReference type="InterPro" id="IPR000276">
    <property type="entry name" value="GPCR_Rhodpsn"/>
</dbReference>
<evidence type="ECO:0000256" key="5">
    <source>
        <dbReference type="ARBA" id="ARBA00022725"/>
    </source>
</evidence>
<dbReference type="Gene3D" id="1.20.1070.10">
    <property type="entry name" value="Rhodopsin 7-helix transmembrane proteins"/>
    <property type="match status" value="1"/>
</dbReference>
<dbReference type="KEGG" id="muo:115457102"/>
<dbReference type="GO" id="GO:0004930">
    <property type="term" value="F:G protein-coupled receptor activity"/>
    <property type="evidence" value="ECO:0007669"/>
    <property type="project" value="UniProtKB-KW"/>
</dbReference>
<dbReference type="PROSITE" id="PS50262">
    <property type="entry name" value="G_PROTEIN_RECEP_F1_2"/>
    <property type="match status" value="1"/>
</dbReference>
<evidence type="ECO:0000256" key="8">
    <source>
        <dbReference type="ARBA" id="ARBA00023136"/>
    </source>
</evidence>